<dbReference type="Proteomes" id="UP000815325">
    <property type="component" value="Unassembled WGS sequence"/>
</dbReference>
<sequence>MVDVFVMIGDGCSGMPFRLRSSPGTPRPTTWIAIWPMGALLLRNTKDDHVYYIVADELKQIDLSSDQVVAQLFKDGQWEAAAAPLYFGQDTPMKHVKITGPQFHYLITLLSEAPSPP</sequence>
<proteinExistence type="predicted"/>
<reference evidence="1" key="1">
    <citation type="submission" date="2017-08" db="EMBL/GenBank/DDBJ databases">
        <authorList>
            <person name="Polle J.E."/>
            <person name="Barry K."/>
            <person name="Cushman J."/>
            <person name="Schmutz J."/>
            <person name="Tran D."/>
            <person name="Hathwaick L.T."/>
            <person name="Yim W.C."/>
            <person name="Jenkins J."/>
            <person name="Mckie-Krisberg Z.M."/>
            <person name="Prochnik S."/>
            <person name="Lindquist E."/>
            <person name="Dockter R.B."/>
            <person name="Adam C."/>
            <person name="Molina H."/>
            <person name="Bunkerborg J."/>
            <person name="Jin E."/>
            <person name="Buchheim M."/>
            <person name="Magnuson J."/>
        </authorList>
    </citation>
    <scope>NUCLEOTIDE SEQUENCE</scope>
    <source>
        <strain evidence="1">CCAP 19/18</strain>
    </source>
</reference>
<organism evidence="1 2">
    <name type="scientific">Dunaliella salina</name>
    <name type="common">Green alga</name>
    <name type="synonym">Protococcus salinus</name>
    <dbReference type="NCBI Taxonomy" id="3046"/>
    <lineage>
        <taxon>Eukaryota</taxon>
        <taxon>Viridiplantae</taxon>
        <taxon>Chlorophyta</taxon>
        <taxon>core chlorophytes</taxon>
        <taxon>Chlorophyceae</taxon>
        <taxon>CS clade</taxon>
        <taxon>Chlamydomonadales</taxon>
        <taxon>Dunaliellaceae</taxon>
        <taxon>Dunaliella</taxon>
    </lineage>
</organism>
<evidence type="ECO:0000313" key="1">
    <source>
        <dbReference type="EMBL" id="KAF5841027.1"/>
    </source>
</evidence>
<dbReference type="EMBL" id="MU069497">
    <property type="protein sequence ID" value="KAF5841027.1"/>
    <property type="molecule type" value="Genomic_DNA"/>
</dbReference>
<name>A0ABQ7H2E7_DUNSA</name>
<protein>
    <submittedName>
        <fullName evidence="1">Uncharacterized protein</fullName>
    </submittedName>
</protein>
<comment type="caution">
    <text evidence="1">The sequence shown here is derived from an EMBL/GenBank/DDBJ whole genome shotgun (WGS) entry which is preliminary data.</text>
</comment>
<accession>A0ABQ7H2E7</accession>
<evidence type="ECO:0000313" key="2">
    <source>
        <dbReference type="Proteomes" id="UP000815325"/>
    </source>
</evidence>
<keyword evidence="2" id="KW-1185">Reference proteome</keyword>
<gene>
    <name evidence="1" type="ORF">DUNSADRAFT_14734</name>
</gene>